<feature type="domain" description="Glycosyl hydrolase 94 catalytic" evidence="4">
    <location>
        <begin position="615"/>
        <end position="778"/>
    </location>
</feature>
<keyword evidence="2 5" id="KW-0808">Transferase</keyword>
<dbReference type="InterPro" id="IPR012341">
    <property type="entry name" value="6hp_glycosidase-like_sf"/>
</dbReference>
<proteinExistence type="predicted"/>
<dbReference type="SUPFAM" id="SSF48208">
    <property type="entry name" value="Six-hairpin glycosidases"/>
    <property type="match status" value="1"/>
</dbReference>
<dbReference type="GO" id="GO:0030246">
    <property type="term" value="F:carbohydrate binding"/>
    <property type="evidence" value="ECO:0007669"/>
    <property type="project" value="InterPro"/>
</dbReference>
<evidence type="ECO:0000259" key="3">
    <source>
        <dbReference type="Pfam" id="PF06165"/>
    </source>
</evidence>
<dbReference type="InterPro" id="IPR033432">
    <property type="entry name" value="GH94_catalytic"/>
</dbReference>
<dbReference type="InterPro" id="IPR008928">
    <property type="entry name" value="6-hairpin_glycosidase_sf"/>
</dbReference>
<feature type="domain" description="Glycosyl hydrolase 94 supersandwich" evidence="3">
    <location>
        <begin position="17"/>
        <end position="303"/>
    </location>
</feature>
<dbReference type="GO" id="GO:0005975">
    <property type="term" value="P:carbohydrate metabolic process"/>
    <property type="evidence" value="ECO:0007669"/>
    <property type="project" value="InterPro"/>
</dbReference>
<dbReference type="EMBL" id="JQ844205">
    <property type="protein sequence ID" value="AGS52706.1"/>
    <property type="molecule type" value="Genomic_DNA"/>
</dbReference>
<feature type="domain" description="Glycosyl hydrolase 94 catalytic" evidence="4">
    <location>
        <begin position="343"/>
        <end position="582"/>
    </location>
</feature>
<dbReference type="SUPFAM" id="SSF74650">
    <property type="entry name" value="Galactose mutarotase-like"/>
    <property type="match status" value="1"/>
</dbReference>
<protein>
    <submittedName>
        <fullName evidence="5">Cellobiose phosphorylase</fullName>
        <ecNumber evidence="5">2.4.1.-</ecNumber>
    </submittedName>
</protein>
<dbReference type="InterPro" id="IPR037018">
    <property type="entry name" value="GH65_N"/>
</dbReference>
<dbReference type="InterPro" id="IPR052047">
    <property type="entry name" value="GH94_Enzymes"/>
</dbReference>
<dbReference type="PANTHER" id="PTHR37469:SF2">
    <property type="entry name" value="CELLOBIONIC ACID PHOSPHORYLASE"/>
    <property type="match status" value="1"/>
</dbReference>
<dbReference type="InterPro" id="IPR011013">
    <property type="entry name" value="Gal_mutarotase_sf_dom"/>
</dbReference>
<dbReference type="EC" id="2.4.1.-" evidence="5"/>
<dbReference type="AlphaFoldDB" id="A0A806JZM2"/>
<accession>A0A806JZM2</accession>
<keyword evidence="1 5" id="KW-0328">Glycosyltransferase</keyword>
<dbReference type="Pfam" id="PF17167">
    <property type="entry name" value="Glyco_hydro_94"/>
    <property type="match status" value="2"/>
</dbReference>
<dbReference type="Pfam" id="PF06165">
    <property type="entry name" value="GH94_b-supersand"/>
    <property type="match status" value="1"/>
</dbReference>
<evidence type="ECO:0000256" key="1">
    <source>
        <dbReference type="ARBA" id="ARBA00022676"/>
    </source>
</evidence>
<dbReference type="Gene3D" id="2.60.420.10">
    <property type="entry name" value="Maltose phosphorylase, domain 3"/>
    <property type="match status" value="1"/>
</dbReference>
<evidence type="ECO:0000259" key="4">
    <source>
        <dbReference type="Pfam" id="PF17167"/>
    </source>
</evidence>
<dbReference type="PANTHER" id="PTHR37469">
    <property type="entry name" value="CELLOBIONIC ACID PHOSPHORYLASE-RELATED"/>
    <property type="match status" value="1"/>
</dbReference>
<sequence>MSGSKNNGQFNFNSDNEVVINEKYGDMTREPWLMLLAGRNKKPVDTLCWGMTNNGTSFARIGTQEGDILNGFVHEDPYKTRMLGTYAYFRTEDGKYFSNAWYPVLNKEQALETTFGFGYLKFKTAYNNFDMESLHFVPNDYDAMIQIIKIKNNGSETRKVTMFNVNPVNIGDARDIQFSGFNTLMMGGAIIDKTLNAIVWRNAFGRDFDSDGEKVKYMFGKVLVHTNSLPGNQFATRYDEFVGHHSNTMGNPAAVTEDWDLPCRDAHENCSSLSALKNSFTLKAGETKEIVVISAAPSTEDYYVDGKKSIKAFLEKALNPENAKKMLDEVKKEWAAELGKLSVKVDGTDEILNPSYKWLQYQCAMVALLNRMKSRFHSGFEYGYGFRDILQDILALLPYDPKPAKELIKFTAQQMFSDGFVYHNFYVKAAGNKDFVTCDDPLWLIYAVAEYIKESGDFDFLNEVVPYCDEKEELPAKEGTILEHLKIAIEKVWKQSDNGLPYMLMADWNDDLSGNFTSISTMAAQQLNKALIDMAELLNAKGIEKELAADYAKKAQIVKDEVEKRCIDKDGNYIRAVASKDFKAVLKKLTFGNTGLETDYLLEEMEESGAPVDLGSSKTDGLTFFEPIAWAGFSGIADKARFDACKKVCERDLDDKYGIAICQGDKTMSQGKLPTDTQGWKRNAPGKKENGGEFRHLESWYIASLCIFGYGKEAHDIYIKTLPAVASKDDPHLYAAERFVYPEYVSGPASNDHGKAGHTWLTGTAPTRLNVLIDWIFGVRRKYDGLLIDPCVSPEWKKFSAVRTFRNTTFNISFTNPNGVQKGVKSIKVNGKEIEGNTIALSYASGGKVDVEVVMG</sequence>
<dbReference type="Gene3D" id="1.50.10.10">
    <property type="match status" value="1"/>
</dbReference>
<evidence type="ECO:0000313" key="5">
    <source>
        <dbReference type="EMBL" id="AGS52706.1"/>
    </source>
</evidence>
<organism evidence="5">
    <name type="scientific">uncultured bacterium contig00064</name>
    <dbReference type="NCBI Taxonomy" id="1181547"/>
    <lineage>
        <taxon>Bacteria</taxon>
        <taxon>environmental samples</taxon>
    </lineage>
</organism>
<reference evidence="5" key="1">
    <citation type="submission" date="2012-03" db="EMBL/GenBank/DDBJ databases">
        <title>Functional metagenomics reveals considerable lignocellulase gene clusters in the gut microbiome of a wood-feeding higher termite.</title>
        <authorList>
            <person name="Liu N."/>
        </authorList>
    </citation>
    <scope>NUCLEOTIDE SEQUENCE</scope>
</reference>
<evidence type="ECO:0000256" key="2">
    <source>
        <dbReference type="ARBA" id="ARBA00022679"/>
    </source>
</evidence>
<name>A0A806JZM2_9BACT</name>
<dbReference type="InterPro" id="IPR010383">
    <property type="entry name" value="Glyco_hydrolase_94_b-supersand"/>
</dbReference>
<dbReference type="GO" id="GO:0016757">
    <property type="term" value="F:glycosyltransferase activity"/>
    <property type="evidence" value="ECO:0007669"/>
    <property type="project" value="UniProtKB-KW"/>
</dbReference>
<dbReference type="Gene3D" id="2.70.98.40">
    <property type="entry name" value="Glycoside hydrolase, family 65, N-terminal domain"/>
    <property type="match status" value="1"/>
</dbReference>